<dbReference type="EMBL" id="CAXAMM010041087">
    <property type="protein sequence ID" value="CAK9097220.1"/>
    <property type="molecule type" value="Genomic_DNA"/>
</dbReference>
<feature type="non-terminal residue" evidence="2">
    <location>
        <position position="287"/>
    </location>
</feature>
<organism evidence="2 3">
    <name type="scientific">Durusdinium trenchii</name>
    <dbReference type="NCBI Taxonomy" id="1381693"/>
    <lineage>
        <taxon>Eukaryota</taxon>
        <taxon>Sar</taxon>
        <taxon>Alveolata</taxon>
        <taxon>Dinophyceae</taxon>
        <taxon>Suessiales</taxon>
        <taxon>Symbiodiniaceae</taxon>
        <taxon>Durusdinium</taxon>
    </lineage>
</organism>
<feature type="region of interest" description="Disordered" evidence="1">
    <location>
        <begin position="1"/>
        <end position="84"/>
    </location>
</feature>
<comment type="caution">
    <text evidence="2">The sequence shown here is derived from an EMBL/GenBank/DDBJ whole genome shotgun (WGS) entry which is preliminary data.</text>
</comment>
<evidence type="ECO:0008006" key="4">
    <source>
        <dbReference type="Google" id="ProtNLM"/>
    </source>
</evidence>
<protein>
    <recommendedName>
        <fullName evidence="4">RxLR effector candidate</fullName>
    </recommendedName>
</protein>
<accession>A0ABP0RAR5</accession>
<gene>
    <name evidence="2" type="ORF">SCF082_LOCUS45611</name>
</gene>
<evidence type="ECO:0000256" key="1">
    <source>
        <dbReference type="SAM" id="MobiDB-lite"/>
    </source>
</evidence>
<proteinExistence type="predicted"/>
<name>A0ABP0RAR5_9DINO</name>
<sequence>PDLAVSNAEEDTQPVEFDLTLPEDPEALRQMKALPMSPAPPTPVKVDSPPDPIAPVDQETQEVPSALEDAPNKPAELGSSSQRVMPAAPMSQDQEGGMKEVAVVNSATHRKEYMRLKRMMEGQRGLGFPHMKRLFDSDNRVEKQQLLQTWVNQGENAEACEGYLVMRATQQHKGESKQELLTVRAVRAMGLSEPKIEAVVRRGGGVVDPEVPTSLDDVAYWVTVSRTRTKTETMERTTELHGSVDANDAMAAFHGADSRIERLTGLPSSSGSVAPTQDALLNFVKES</sequence>
<evidence type="ECO:0000313" key="2">
    <source>
        <dbReference type="EMBL" id="CAK9097220.1"/>
    </source>
</evidence>
<feature type="compositionally biased region" description="Pro residues" evidence="1">
    <location>
        <begin position="37"/>
        <end position="53"/>
    </location>
</feature>
<dbReference type="Proteomes" id="UP001642464">
    <property type="component" value="Unassembled WGS sequence"/>
</dbReference>
<evidence type="ECO:0000313" key="3">
    <source>
        <dbReference type="Proteomes" id="UP001642464"/>
    </source>
</evidence>
<reference evidence="2 3" key="1">
    <citation type="submission" date="2024-02" db="EMBL/GenBank/DDBJ databases">
        <authorList>
            <person name="Chen Y."/>
            <person name="Shah S."/>
            <person name="Dougan E. K."/>
            <person name="Thang M."/>
            <person name="Chan C."/>
        </authorList>
    </citation>
    <scope>NUCLEOTIDE SEQUENCE [LARGE SCALE GENOMIC DNA]</scope>
</reference>
<feature type="non-terminal residue" evidence="2">
    <location>
        <position position="1"/>
    </location>
</feature>
<keyword evidence="3" id="KW-1185">Reference proteome</keyword>